<comment type="caution">
    <text evidence="3">The sequence shown here is derived from an EMBL/GenBank/DDBJ whole genome shotgun (WGS) entry which is preliminary data.</text>
</comment>
<dbReference type="InterPro" id="IPR007372">
    <property type="entry name" value="Lipid/polyisoprenoid-bd_YceI"/>
</dbReference>
<dbReference type="Proteomes" id="UP001184150">
    <property type="component" value="Unassembled WGS sequence"/>
</dbReference>
<keyword evidence="4" id="KW-1185">Reference proteome</keyword>
<proteinExistence type="predicted"/>
<dbReference type="InterPro" id="IPR036761">
    <property type="entry name" value="TTHA0802/YceI-like_sf"/>
</dbReference>
<accession>A0ABU1MIJ3</accession>
<evidence type="ECO:0000259" key="2">
    <source>
        <dbReference type="SMART" id="SM00867"/>
    </source>
</evidence>
<reference evidence="3 4" key="1">
    <citation type="submission" date="2023-07" db="EMBL/GenBank/DDBJ databases">
        <title>Sorghum-associated microbial communities from plants grown in Nebraska, USA.</title>
        <authorList>
            <person name="Schachtman D."/>
        </authorList>
    </citation>
    <scope>NUCLEOTIDE SEQUENCE [LARGE SCALE GENOMIC DNA]</scope>
    <source>
        <strain evidence="3 4">DS1027</strain>
    </source>
</reference>
<protein>
    <submittedName>
        <fullName evidence="3">Polyisoprenoid-binding protein YceI</fullName>
    </submittedName>
</protein>
<dbReference type="SMART" id="SM00867">
    <property type="entry name" value="YceI"/>
    <property type="match status" value="1"/>
</dbReference>
<sequence length="215" mass="22033">MTCRNRIALVLALASSAAVLPGSLALAQAPAAAVAAPALPAMLQGLPAGRYVVDPAQTVARFKVRYLGVNHVEGTVPGASGTIMLDPANLATMALDVVMPATAIATQDGTFDDELKGPGLFDVAHYPTIRFLGRRLVPTGPNAARIEGEVTMHGVTRPLLLDATFADPAGAAPGAGLAVNASGVVHRSEFGMTKFAPFVSDDVRITITAVLNRAG</sequence>
<feature type="signal peptide" evidence="1">
    <location>
        <begin position="1"/>
        <end position="27"/>
    </location>
</feature>
<name>A0ABU1MIJ3_9SPHN</name>
<gene>
    <name evidence="3" type="ORF">J2792_000879</name>
</gene>
<dbReference type="PANTHER" id="PTHR34406">
    <property type="entry name" value="PROTEIN YCEI"/>
    <property type="match status" value="1"/>
</dbReference>
<feature type="domain" description="Lipid/polyisoprenoid-binding YceI-like" evidence="2">
    <location>
        <begin position="50"/>
        <end position="212"/>
    </location>
</feature>
<evidence type="ECO:0000313" key="4">
    <source>
        <dbReference type="Proteomes" id="UP001184150"/>
    </source>
</evidence>
<evidence type="ECO:0000313" key="3">
    <source>
        <dbReference type="EMBL" id="MDR6510019.1"/>
    </source>
</evidence>
<dbReference type="EMBL" id="JAVDRD010000002">
    <property type="protein sequence ID" value="MDR6510019.1"/>
    <property type="molecule type" value="Genomic_DNA"/>
</dbReference>
<dbReference type="PANTHER" id="PTHR34406:SF1">
    <property type="entry name" value="PROTEIN YCEI"/>
    <property type="match status" value="1"/>
</dbReference>
<dbReference type="RefSeq" id="WP_171794649.1">
    <property type="nucleotide sequence ID" value="NZ_JAVDRD010000002.1"/>
</dbReference>
<feature type="chain" id="PRO_5046314356" evidence="1">
    <location>
        <begin position="28"/>
        <end position="215"/>
    </location>
</feature>
<dbReference type="SUPFAM" id="SSF101874">
    <property type="entry name" value="YceI-like"/>
    <property type="match status" value="1"/>
</dbReference>
<organism evidence="3 4">
    <name type="scientific">Novosphingobium capsulatum</name>
    <dbReference type="NCBI Taxonomy" id="13688"/>
    <lineage>
        <taxon>Bacteria</taxon>
        <taxon>Pseudomonadati</taxon>
        <taxon>Pseudomonadota</taxon>
        <taxon>Alphaproteobacteria</taxon>
        <taxon>Sphingomonadales</taxon>
        <taxon>Sphingomonadaceae</taxon>
        <taxon>Novosphingobium</taxon>
    </lineage>
</organism>
<dbReference type="Gene3D" id="2.40.128.110">
    <property type="entry name" value="Lipid/polyisoprenoid-binding, YceI-like"/>
    <property type="match status" value="1"/>
</dbReference>
<dbReference type="Pfam" id="PF04264">
    <property type="entry name" value="YceI"/>
    <property type="match status" value="1"/>
</dbReference>
<keyword evidence="1" id="KW-0732">Signal</keyword>
<evidence type="ECO:0000256" key="1">
    <source>
        <dbReference type="SAM" id="SignalP"/>
    </source>
</evidence>